<dbReference type="Pfam" id="PF01451">
    <property type="entry name" value="LMWPc"/>
    <property type="match status" value="1"/>
</dbReference>
<dbReference type="Gene3D" id="3.40.50.2300">
    <property type="match status" value="1"/>
</dbReference>
<dbReference type="InterPro" id="IPR023485">
    <property type="entry name" value="Ptyr_pPase"/>
</dbReference>
<evidence type="ECO:0000256" key="1">
    <source>
        <dbReference type="ARBA" id="ARBA00022849"/>
    </source>
</evidence>
<dbReference type="SMART" id="SM00226">
    <property type="entry name" value="LMWPc"/>
    <property type="match status" value="1"/>
</dbReference>
<sequence length="155" mass="17244">MFRWGRWLLGLRILLDMSNEQQQDPTVVAFVCTHNACRSQIAEAWANKYASEGIRAVSAGTHPDEMVDPGAIRIMRSRHGVDLSGKHPKRLDAVGRIDVLVTMGCGVACPYVPGARLVEWDIPDPMGGSDEAYDEVIEVIRSKVKDLTAELERRQ</sequence>
<keyword evidence="4" id="KW-1185">Reference proteome</keyword>
<dbReference type="SUPFAM" id="SSF52788">
    <property type="entry name" value="Phosphotyrosine protein phosphatases I"/>
    <property type="match status" value="1"/>
</dbReference>
<organism evidence="3 4">
    <name type="scientific">Bifidobacterium psychraerophilum</name>
    <dbReference type="NCBI Taxonomy" id="218140"/>
    <lineage>
        <taxon>Bacteria</taxon>
        <taxon>Bacillati</taxon>
        <taxon>Actinomycetota</taxon>
        <taxon>Actinomycetes</taxon>
        <taxon>Bifidobacteriales</taxon>
        <taxon>Bifidobacteriaceae</taxon>
        <taxon>Bifidobacterium</taxon>
    </lineage>
</organism>
<name>A0A087CE80_9BIFI</name>
<gene>
    <name evidence="3" type="ORF">BPSY_1989</name>
</gene>
<feature type="domain" description="Phosphotyrosine protein phosphatase I" evidence="2">
    <location>
        <begin position="26"/>
        <end position="150"/>
    </location>
</feature>
<evidence type="ECO:0000313" key="4">
    <source>
        <dbReference type="Proteomes" id="UP000029050"/>
    </source>
</evidence>
<dbReference type="Proteomes" id="UP000029050">
    <property type="component" value="Unassembled WGS sequence"/>
</dbReference>
<evidence type="ECO:0000313" key="3">
    <source>
        <dbReference type="EMBL" id="KFI81580.1"/>
    </source>
</evidence>
<accession>A0A087CE80</accession>
<keyword evidence="1" id="KW-0059">Arsenical resistance</keyword>
<dbReference type="GO" id="GO:0004725">
    <property type="term" value="F:protein tyrosine phosphatase activity"/>
    <property type="evidence" value="ECO:0007669"/>
    <property type="project" value="UniProtKB-EC"/>
</dbReference>
<dbReference type="EMBL" id="JGZI01000010">
    <property type="protein sequence ID" value="KFI81580.1"/>
    <property type="molecule type" value="Genomic_DNA"/>
</dbReference>
<dbReference type="PANTHER" id="PTHR43428">
    <property type="entry name" value="ARSENATE REDUCTASE"/>
    <property type="match status" value="1"/>
</dbReference>
<dbReference type="eggNOG" id="COG0394">
    <property type="taxonomic scope" value="Bacteria"/>
</dbReference>
<dbReference type="GO" id="GO:0046685">
    <property type="term" value="P:response to arsenic-containing substance"/>
    <property type="evidence" value="ECO:0007669"/>
    <property type="project" value="UniProtKB-KW"/>
</dbReference>
<proteinExistence type="predicted"/>
<dbReference type="STRING" id="218140.BPSY_1989"/>
<comment type="caution">
    <text evidence="3">The sequence shown here is derived from an EMBL/GenBank/DDBJ whole genome shotgun (WGS) entry which is preliminary data.</text>
</comment>
<dbReference type="PANTHER" id="PTHR43428:SF1">
    <property type="entry name" value="ARSENATE REDUCTASE"/>
    <property type="match status" value="1"/>
</dbReference>
<protein>
    <submittedName>
        <fullName evidence="3">Arsenate reductase</fullName>
        <ecNumber evidence="3">3.1.3.48</ecNumber>
    </submittedName>
</protein>
<reference evidence="3 4" key="1">
    <citation type="submission" date="2014-03" db="EMBL/GenBank/DDBJ databases">
        <title>Genomics of Bifidobacteria.</title>
        <authorList>
            <person name="Ventura M."/>
            <person name="Milani C."/>
            <person name="Lugli G.A."/>
        </authorList>
    </citation>
    <scope>NUCLEOTIDE SEQUENCE [LARGE SCALE GENOMIC DNA]</scope>
    <source>
        <strain evidence="3 4">LMG 21775</strain>
    </source>
</reference>
<dbReference type="InterPro" id="IPR036196">
    <property type="entry name" value="Ptyr_pPase_sf"/>
</dbReference>
<dbReference type="EC" id="3.1.3.48" evidence="3"/>
<dbReference type="AlphaFoldDB" id="A0A087CE80"/>
<dbReference type="CDD" id="cd16345">
    <property type="entry name" value="LMWP_ArsC"/>
    <property type="match status" value="1"/>
</dbReference>
<evidence type="ECO:0000259" key="2">
    <source>
        <dbReference type="SMART" id="SM00226"/>
    </source>
</evidence>
<keyword evidence="3" id="KW-0378">Hydrolase</keyword>